<dbReference type="Gene3D" id="1.10.340.30">
    <property type="entry name" value="Hypothetical protein, domain 2"/>
    <property type="match status" value="1"/>
</dbReference>
<dbReference type="PANTHER" id="PTHR10242">
    <property type="entry name" value="8-OXOGUANINE DNA GLYCOSYLASE"/>
    <property type="match status" value="1"/>
</dbReference>
<comment type="similarity">
    <text evidence="1">Belongs to the type-1 OGG1 family.</text>
</comment>
<keyword evidence="7" id="KW-0511">Multifunctional enzyme</keyword>
<evidence type="ECO:0000256" key="7">
    <source>
        <dbReference type="ARBA" id="ARBA00023268"/>
    </source>
</evidence>
<evidence type="ECO:0000313" key="11">
    <source>
        <dbReference type="EMBL" id="OAA31924.1"/>
    </source>
</evidence>
<evidence type="ECO:0000256" key="9">
    <source>
        <dbReference type="ARBA" id="ARBA00044632"/>
    </source>
</evidence>
<feature type="domain" description="HhH-GPD" evidence="10">
    <location>
        <begin position="127"/>
        <end position="288"/>
    </location>
</feature>
<dbReference type="SUPFAM" id="SSF48150">
    <property type="entry name" value="DNA-glycosylase"/>
    <property type="match status" value="1"/>
</dbReference>
<evidence type="ECO:0000256" key="2">
    <source>
        <dbReference type="ARBA" id="ARBA00012720"/>
    </source>
</evidence>
<evidence type="ECO:0000256" key="8">
    <source>
        <dbReference type="ARBA" id="ARBA00023295"/>
    </source>
</evidence>
<dbReference type="GO" id="GO:0003684">
    <property type="term" value="F:damaged DNA binding"/>
    <property type="evidence" value="ECO:0007669"/>
    <property type="project" value="InterPro"/>
</dbReference>
<keyword evidence="6" id="KW-0456">Lyase</keyword>
<dbReference type="InterPro" id="IPR023170">
    <property type="entry name" value="HhH_base_excis_C"/>
</dbReference>
<keyword evidence="8" id="KW-0326">Glycosidase</keyword>
<dbReference type="AlphaFoldDB" id="A0A182C827"/>
<keyword evidence="5" id="KW-0234">DNA repair</keyword>
<dbReference type="EMBL" id="JFHK01000002">
    <property type="protein sequence ID" value="OAA31924.1"/>
    <property type="molecule type" value="Genomic_DNA"/>
</dbReference>
<dbReference type="GO" id="GO:0140078">
    <property type="term" value="F:class I DNA-(apurinic or apyrimidinic site) endonuclease activity"/>
    <property type="evidence" value="ECO:0007669"/>
    <property type="project" value="UniProtKB-EC"/>
</dbReference>
<dbReference type="Gene3D" id="3.30.310.260">
    <property type="match status" value="1"/>
</dbReference>
<dbReference type="GO" id="GO:0006289">
    <property type="term" value="P:nucleotide-excision repair"/>
    <property type="evidence" value="ECO:0007669"/>
    <property type="project" value="InterPro"/>
</dbReference>
<dbReference type="PATRIC" id="fig|1453497.3.peg.713"/>
<dbReference type="SMART" id="SM00478">
    <property type="entry name" value="ENDO3c"/>
    <property type="match status" value="1"/>
</dbReference>
<reference evidence="11 12" key="1">
    <citation type="submission" date="2014-02" db="EMBL/GenBank/DDBJ databases">
        <title>Kosmotoga genome sequencing.</title>
        <authorList>
            <person name="Pollo S.M."/>
            <person name="Charchuk R."/>
            <person name="Nesbo C.L."/>
        </authorList>
    </citation>
    <scope>NUCLEOTIDE SEQUENCE [LARGE SCALE GENOMIC DNA]</scope>
    <source>
        <strain evidence="11 12">S304</strain>
    </source>
</reference>
<dbReference type="Gene3D" id="1.10.1670.10">
    <property type="entry name" value="Helix-hairpin-Helix base-excision DNA repair enzymes (C-terminal)"/>
    <property type="match status" value="1"/>
</dbReference>
<name>A0A182C827_9BACT</name>
<organism evidence="11 12">
    <name type="scientific">Kosmotoga arenicorallina S304</name>
    <dbReference type="NCBI Taxonomy" id="1453497"/>
    <lineage>
        <taxon>Bacteria</taxon>
        <taxon>Thermotogati</taxon>
        <taxon>Thermotogota</taxon>
        <taxon>Thermotogae</taxon>
        <taxon>Kosmotogales</taxon>
        <taxon>Kosmotogaceae</taxon>
        <taxon>Kosmotoga</taxon>
    </lineage>
</organism>
<dbReference type="Pfam" id="PF07934">
    <property type="entry name" value="OGG_N"/>
    <property type="match status" value="1"/>
</dbReference>
<evidence type="ECO:0000259" key="10">
    <source>
        <dbReference type="SMART" id="SM00478"/>
    </source>
</evidence>
<dbReference type="RefSeq" id="WP_068345628.1">
    <property type="nucleotide sequence ID" value="NZ_JFHK01000002.1"/>
</dbReference>
<keyword evidence="4" id="KW-0378">Hydrolase</keyword>
<dbReference type="CDD" id="cd00056">
    <property type="entry name" value="ENDO3c"/>
    <property type="match status" value="1"/>
</dbReference>
<dbReference type="STRING" id="1453497.AT15_03610"/>
<comment type="catalytic activity">
    <reaction evidence="9">
        <text>2'-deoxyribonucleotide-(2'-deoxyribose 5'-phosphate)-2'-deoxyribonucleotide-DNA = a 3'-end 2'-deoxyribonucleotide-(2,3-dehydro-2,3-deoxyribose 5'-phosphate)-DNA + a 5'-end 5'-phospho-2'-deoxyribonucleoside-DNA + H(+)</text>
        <dbReference type="Rhea" id="RHEA:66592"/>
        <dbReference type="Rhea" id="RHEA-COMP:13180"/>
        <dbReference type="Rhea" id="RHEA-COMP:16897"/>
        <dbReference type="Rhea" id="RHEA-COMP:17067"/>
        <dbReference type="ChEBI" id="CHEBI:15378"/>
        <dbReference type="ChEBI" id="CHEBI:136412"/>
        <dbReference type="ChEBI" id="CHEBI:157695"/>
        <dbReference type="ChEBI" id="CHEBI:167181"/>
        <dbReference type="EC" id="4.2.99.18"/>
    </reaction>
</comment>
<dbReference type="SUPFAM" id="SSF55945">
    <property type="entry name" value="TATA-box binding protein-like"/>
    <property type="match status" value="1"/>
</dbReference>
<proteinExistence type="inferred from homology"/>
<accession>A0A182C827</accession>
<gene>
    <name evidence="11" type="ORF">AT15_03610</name>
</gene>
<evidence type="ECO:0000256" key="4">
    <source>
        <dbReference type="ARBA" id="ARBA00022801"/>
    </source>
</evidence>
<dbReference type="GO" id="GO:0006284">
    <property type="term" value="P:base-excision repair"/>
    <property type="evidence" value="ECO:0007669"/>
    <property type="project" value="InterPro"/>
</dbReference>
<keyword evidence="3" id="KW-0227">DNA damage</keyword>
<evidence type="ECO:0000256" key="5">
    <source>
        <dbReference type="ARBA" id="ARBA00023204"/>
    </source>
</evidence>
<evidence type="ECO:0000256" key="6">
    <source>
        <dbReference type="ARBA" id="ARBA00023239"/>
    </source>
</evidence>
<protein>
    <recommendedName>
        <fullName evidence="2">DNA-(apurinic or apyrimidinic site) lyase</fullName>
        <ecNumber evidence="2">4.2.99.18</ecNumber>
    </recommendedName>
</protein>
<comment type="caution">
    <text evidence="11">The sequence shown here is derived from an EMBL/GenBank/DDBJ whole genome shotgun (WGS) entry which is preliminary data.</text>
</comment>
<dbReference type="InterPro" id="IPR052054">
    <property type="entry name" value="Oxidative_DNA_repair_enzyme"/>
</dbReference>
<dbReference type="PANTHER" id="PTHR10242:SF2">
    <property type="entry name" value="N-GLYCOSYLASE_DNA LYASE"/>
    <property type="match status" value="1"/>
</dbReference>
<evidence type="ECO:0000313" key="12">
    <source>
        <dbReference type="Proteomes" id="UP000077339"/>
    </source>
</evidence>
<evidence type="ECO:0000256" key="3">
    <source>
        <dbReference type="ARBA" id="ARBA00022763"/>
    </source>
</evidence>
<dbReference type="EC" id="4.2.99.18" evidence="2"/>
<keyword evidence="12" id="KW-1185">Reference proteome</keyword>
<dbReference type="GO" id="GO:0008534">
    <property type="term" value="F:oxidized purine nucleobase lesion DNA N-glycosylase activity"/>
    <property type="evidence" value="ECO:0007669"/>
    <property type="project" value="InterPro"/>
</dbReference>
<dbReference type="InterPro" id="IPR011257">
    <property type="entry name" value="DNA_glycosylase"/>
</dbReference>
<dbReference type="InterPro" id="IPR003265">
    <property type="entry name" value="HhH-GPD_domain"/>
</dbReference>
<sequence>MVKLEIRAPEIFDLDATLDCGQTFRWTKEDDCWTGVVRDTALILKQEGKIVKVIASADTLLGEDLDVGLKDYLGFEDPLEEILAELEKLSKSLPEPARSISLKSIEEGRGLRILRQNPFEMTVEYIISTRNNIPTIRRMANALSALFPENRISLNGKMFYAFPDLVQLKKLSINQLKELKLAFRVPWLYELFQNTNSEEFFVQLENLSLNEKLEALMKRKGIGYKVASCVTLFGYAELNSFPVDVWIKRVMKDLFNIEGSTKKVMEYGMEKFYPYAGYYQELLFRYYRRKFGRGKR</sequence>
<dbReference type="Proteomes" id="UP000077339">
    <property type="component" value="Unassembled WGS sequence"/>
</dbReference>
<dbReference type="OrthoDB" id="9798522at2"/>
<evidence type="ECO:0000256" key="1">
    <source>
        <dbReference type="ARBA" id="ARBA00010679"/>
    </source>
</evidence>
<dbReference type="InterPro" id="IPR012904">
    <property type="entry name" value="OGG_N"/>
</dbReference>